<reference evidence="2 3" key="1">
    <citation type="submission" date="2019-12" db="EMBL/GenBank/DDBJ databases">
        <title>The draft genomic sequence of strain Chitinophaga oryziterrae JCM 16595.</title>
        <authorList>
            <person name="Zhang X."/>
        </authorList>
    </citation>
    <scope>NUCLEOTIDE SEQUENCE [LARGE SCALE GENOMIC DNA]</scope>
    <source>
        <strain evidence="2 3">JCM 16595</strain>
    </source>
</reference>
<accession>A0A6N8JC01</accession>
<evidence type="ECO:0000256" key="1">
    <source>
        <dbReference type="SAM" id="SignalP"/>
    </source>
</evidence>
<sequence length="159" mass="16781">MKLKSLLGILCLFAITFTVISCEKDKAVLASGSCSFSIDSTAYSANTASGYLEDTVGIGKKALTIQGMVGTLNSFLAVTIIFPDTLTTGEFTEANHAFILFSKNLSDSTASWTSTSATIKITSINSKYAEGTFAGILKNGGNETPLTDGKFKVNISNTY</sequence>
<protein>
    <recommendedName>
        <fullName evidence="4">DUF5017 domain-containing protein</fullName>
    </recommendedName>
</protein>
<evidence type="ECO:0008006" key="4">
    <source>
        <dbReference type="Google" id="ProtNLM"/>
    </source>
</evidence>
<dbReference type="OrthoDB" id="666798at2"/>
<proteinExistence type="predicted"/>
<dbReference type="PROSITE" id="PS51257">
    <property type="entry name" value="PROKAR_LIPOPROTEIN"/>
    <property type="match status" value="1"/>
</dbReference>
<name>A0A6N8JC01_9BACT</name>
<organism evidence="2 3">
    <name type="scientific">Chitinophaga oryziterrae</name>
    <dbReference type="NCBI Taxonomy" id="1031224"/>
    <lineage>
        <taxon>Bacteria</taxon>
        <taxon>Pseudomonadati</taxon>
        <taxon>Bacteroidota</taxon>
        <taxon>Chitinophagia</taxon>
        <taxon>Chitinophagales</taxon>
        <taxon>Chitinophagaceae</taxon>
        <taxon>Chitinophaga</taxon>
    </lineage>
</organism>
<dbReference type="EMBL" id="WRXO01000005">
    <property type="protein sequence ID" value="MVT42740.1"/>
    <property type="molecule type" value="Genomic_DNA"/>
</dbReference>
<dbReference type="RefSeq" id="WP_157301347.1">
    <property type="nucleotide sequence ID" value="NZ_BAAAZB010000002.1"/>
</dbReference>
<dbReference type="AlphaFoldDB" id="A0A6N8JC01"/>
<evidence type="ECO:0000313" key="3">
    <source>
        <dbReference type="Proteomes" id="UP000468388"/>
    </source>
</evidence>
<feature type="chain" id="PRO_5026698828" description="DUF5017 domain-containing protein" evidence="1">
    <location>
        <begin position="22"/>
        <end position="159"/>
    </location>
</feature>
<comment type="caution">
    <text evidence="2">The sequence shown here is derived from an EMBL/GenBank/DDBJ whole genome shotgun (WGS) entry which is preliminary data.</text>
</comment>
<feature type="signal peptide" evidence="1">
    <location>
        <begin position="1"/>
        <end position="21"/>
    </location>
</feature>
<keyword evidence="1" id="KW-0732">Signal</keyword>
<dbReference type="Proteomes" id="UP000468388">
    <property type="component" value="Unassembled WGS sequence"/>
</dbReference>
<gene>
    <name evidence="2" type="ORF">GO495_19255</name>
</gene>
<evidence type="ECO:0000313" key="2">
    <source>
        <dbReference type="EMBL" id="MVT42740.1"/>
    </source>
</evidence>
<keyword evidence="3" id="KW-1185">Reference proteome</keyword>